<dbReference type="PANTHER" id="PTHR43292">
    <property type="entry name" value="ACYL-COA DEHYDROGENASE"/>
    <property type="match status" value="1"/>
</dbReference>
<comment type="cofactor">
    <cofactor evidence="1 6">
        <name>FAD</name>
        <dbReference type="ChEBI" id="CHEBI:57692"/>
    </cofactor>
</comment>
<dbReference type="GO" id="GO:0005886">
    <property type="term" value="C:plasma membrane"/>
    <property type="evidence" value="ECO:0007669"/>
    <property type="project" value="TreeGrafter"/>
</dbReference>
<dbReference type="SUPFAM" id="SSF56645">
    <property type="entry name" value="Acyl-CoA dehydrogenase NM domain-like"/>
    <property type="match status" value="1"/>
</dbReference>
<keyword evidence="3 6" id="KW-0285">Flavoprotein</keyword>
<evidence type="ECO:0000256" key="4">
    <source>
        <dbReference type="ARBA" id="ARBA00022827"/>
    </source>
</evidence>
<comment type="similarity">
    <text evidence="2 6">Belongs to the acyl-CoA dehydrogenase family.</text>
</comment>
<dbReference type="PANTHER" id="PTHR43292:SF3">
    <property type="entry name" value="ACYL-COA DEHYDROGENASE FADE29"/>
    <property type="match status" value="1"/>
</dbReference>
<dbReference type="SUPFAM" id="SSF47203">
    <property type="entry name" value="Acyl-CoA dehydrogenase C-terminal domain-like"/>
    <property type="match status" value="1"/>
</dbReference>
<dbReference type="InterPro" id="IPR009100">
    <property type="entry name" value="AcylCoA_DH/oxidase_NM_dom_sf"/>
</dbReference>
<dbReference type="Pfam" id="PF02771">
    <property type="entry name" value="Acyl-CoA_dh_N"/>
    <property type="match status" value="1"/>
</dbReference>
<dbReference type="AlphaFoldDB" id="A0A455R1V6"/>
<dbReference type="Gene3D" id="2.40.110.10">
    <property type="entry name" value="Butyryl-CoA Dehydrogenase, subunit A, domain 2"/>
    <property type="match status" value="1"/>
</dbReference>
<dbReference type="GO" id="GO:0016627">
    <property type="term" value="F:oxidoreductase activity, acting on the CH-CH group of donors"/>
    <property type="evidence" value="ECO:0007669"/>
    <property type="project" value="InterPro"/>
</dbReference>
<evidence type="ECO:0000256" key="5">
    <source>
        <dbReference type="ARBA" id="ARBA00023002"/>
    </source>
</evidence>
<feature type="domain" description="Acyl-CoA oxidase/dehydrogenase middle" evidence="8">
    <location>
        <begin position="130"/>
        <end position="223"/>
    </location>
</feature>
<evidence type="ECO:0000256" key="6">
    <source>
        <dbReference type="RuleBase" id="RU362125"/>
    </source>
</evidence>
<dbReference type="Pfam" id="PF00441">
    <property type="entry name" value="Acyl-CoA_dh_1"/>
    <property type="match status" value="1"/>
</dbReference>
<sequence>MADLETFRRETREWLEANCPPSMRTPVRGFEDIYTGGRRPEVAIADQPLWCERMAERGWTVPHWPREYGGGGLSNDEVKILREEMDAIGARRPLDSFGISMLGPALLKFGNEEQKREHLPPICRGEIRWCQGYSEPGAGSDLASLQTRADDHGDHYIINGQKVWTSYADKADWIFCLVRTDNSGSKHEGISFVLFDMDQPGVSTRPIKLISGSSPFCETFFDDARAEKHNLVGEEGQGWTIAKYLLTHEREMISGFGTAPKKSLGEQAVEQFGSDEQGRLDNGMLRAEIARYQLDALAFGATMERVGDEVKAGQGLGPASSIFKYYGTELNKRRNELNLSVFGERALGWSGDDYRGGALVRDFLRSKGNSIEGGTSEVQLNIVAKRVLGLPDA</sequence>
<dbReference type="InterPro" id="IPR013786">
    <property type="entry name" value="AcylCoA_DH/ox_N"/>
</dbReference>
<protein>
    <submittedName>
        <fullName evidence="10">Acyl-CoA dehydrogenase family protein</fullName>
    </submittedName>
</protein>
<evidence type="ECO:0000313" key="10">
    <source>
        <dbReference type="EMBL" id="BBD50095.1"/>
    </source>
</evidence>
<accession>A0A455R1V6</accession>
<evidence type="ECO:0000256" key="3">
    <source>
        <dbReference type="ARBA" id="ARBA00022630"/>
    </source>
</evidence>
<dbReference type="Gene3D" id="1.10.540.10">
    <property type="entry name" value="Acyl-CoA dehydrogenase/oxidase, N-terminal domain"/>
    <property type="match status" value="1"/>
</dbReference>
<evidence type="ECO:0000259" key="7">
    <source>
        <dbReference type="Pfam" id="PF00441"/>
    </source>
</evidence>
<dbReference type="Gene3D" id="1.20.140.10">
    <property type="entry name" value="Butyryl-CoA Dehydrogenase, subunit A, domain 3"/>
    <property type="match status" value="1"/>
</dbReference>
<dbReference type="InterPro" id="IPR037069">
    <property type="entry name" value="AcylCoA_DH/ox_N_sf"/>
</dbReference>
<evidence type="ECO:0000256" key="2">
    <source>
        <dbReference type="ARBA" id="ARBA00009347"/>
    </source>
</evidence>
<evidence type="ECO:0000259" key="8">
    <source>
        <dbReference type="Pfam" id="PF02770"/>
    </source>
</evidence>
<organism evidence="10">
    <name type="scientific">Haliea sp. ETY-M</name>
    <dbReference type="NCBI Taxonomy" id="1055105"/>
    <lineage>
        <taxon>Bacteria</taxon>
        <taxon>Pseudomonadati</taxon>
        <taxon>Pseudomonadota</taxon>
        <taxon>Gammaproteobacteria</taxon>
        <taxon>Cellvibrionales</taxon>
        <taxon>Halieaceae</taxon>
        <taxon>Haliea</taxon>
    </lineage>
</organism>
<keyword evidence="4 6" id="KW-0274">FAD</keyword>
<name>A0A455R1V6_9GAMM</name>
<dbReference type="FunFam" id="2.40.110.10:FF:000011">
    <property type="entry name" value="Acyl-CoA dehydrogenase FadE34"/>
    <property type="match status" value="1"/>
</dbReference>
<reference evidence="10" key="1">
    <citation type="submission" date="2015-07" db="EMBL/GenBank/DDBJ databases">
        <title>Novel operon containing particulate methane monooxygenase-type genes and epoxyalkane:coenzyme M transferase gene in ethylene-assimilating marine bacterium, Haliea sp. ETY-M.</title>
        <authorList>
            <person name="Suzuki T."/>
            <person name="Habe H."/>
            <person name="Nakajima-Kambe T."/>
            <person name="Fuse H."/>
        </authorList>
    </citation>
    <scope>NUCLEOTIDE SEQUENCE</scope>
    <source>
        <strain evidence="10">ETY-M</strain>
    </source>
</reference>
<dbReference type="Pfam" id="PF02770">
    <property type="entry name" value="Acyl-CoA_dh_M"/>
    <property type="match status" value="1"/>
</dbReference>
<proteinExistence type="inferred from homology"/>
<evidence type="ECO:0000259" key="9">
    <source>
        <dbReference type="Pfam" id="PF02771"/>
    </source>
</evidence>
<dbReference type="InterPro" id="IPR009075">
    <property type="entry name" value="AcylCo_DH/oxidase_C"/>
</dbReference>
<dbReference type="InterPro" id="IPR052161">
    <property type="entry name" value="Mycobact_Acyl-CoA_DH"/>
</dbReference>
<feature type="domain" description="Acyl-CoA dehydrogenase/oxidase C-terminal" evidence="7">
    <location>
        <begin position="236"/>
        <end position="388"/>
    </location>
</feature>
<dbReference type="InterPro" id="IPR046373">
    <property type="entry name" value="Acyl-CoA_Oxase/DH_mid-dom_sf"/>
</dbReference>
<dbReference type="InterPro" id="IPR036250">
    <property type="entry name" value="AcylCo_DH-like_C"/>
</dbReference>
<dbReference type="GO" id="GO:0050660">
    <property type="term" value="F:flavin adenine dinucleotide binding"/>
    <property type="evidence" value="ECO:0007669"/>
    <property type="project" value="InterPro"/>
</dbReference>
<dbReference type="InterPro" id="IPR006091">
    <property type="entry name" value="Acyl-CoA_Oxase/DH_mid-dom"/>
</dbReference>
<feature type="domain" description="Acyl-CoA dehydrogenase/oxidase N-terminal" evidence="9">
    <location>
        <begin position="5"/>
        <end position="126"/>
    </location>
</feature>
<dbReference type="EMBL" id="LC064121">
    <property type="protein sequence ID" value="BBD50095.1"/>
    <property type="molecule type" value="Genomic_DNA"/>
</dbReference>
<keyword evidence="5 6" id="KW-0560">Oxidoreductase</keyword>
<evidence type="ECO:0000256" key="1">
    <source>
        <dbReference type="ARBA" id="ARBA00001974"/>
    </source>
</evidence>